<organism evidence="3 4">
    <name type="scientific">Plasmodium vivax</name>
    <name type="common">malaria parasite P. vivax</name>
    <dbReference type="NCBI Taxonomy" id="5855"/>
    <lineage>
        <taxon>Eukaryota</taxon>
        <taxon>Sar</taxon>
        <taxon>Alveolata</taxon>
        <taxon>Apicomplexa</taxon>
        <taxon>Aconoidasida</taxon>
        <taxon>Haemosporida</taxon>
        <taxon>Plasmodiidae</taxon>
        <taxon>Plasmodium</taxon>
        <taxon>Plasmodium (Plasmodium)</taxon>
    </lineage>
</organism>
<feature type="transmembrane region" description="Helical" evidence="2">
    <location>
        <begin position="63"/>
        <end position="90"/>
    </location>
</feature>
<accession>A0A564ZU68</accession>
<sequence length="229" mass="26687">MQFVVVMGNSGGVSPGVPEQALALAENFIATIKDLANQSVKFIQEEMLCKIQIGSGVICNEKAAISVFVIFISIALGIICYIFTKFCFCVRRSHRRRKRRNRLKKMEEQEQLQAEMLQQQMQNMQMQGQQMRQQLAYQSQMQQAQMQQALMQQALMQQAQMQQAQMQQEQMQQEQMRQEQMRQEQMRQEQMRQAQIHRQDINGYSEASLSHEHSHSEDNFIGLGYQSTP</sequence>
<evidence type="ECO:0000313" key="3">
    <source>
        <dbReference type="EMBL" id="VUZ95665.1"/>
    </source>
</evidence>
<feature type="compositionally biased region" description="Basic and acidic residues" evidence="1">
    <location>
        <begin position="209"/>
        <end position="218"/>
    </location>
</feature>
<evidence type="ECO:0000256" key="2">
    <source>
        <dbReference type="SAM" id="Phobius"/>
    </source>
</evidence>
<name>A0A564ZU68_PLAVI</name>
<feature type="region of interest" description="Disordered" evidence="1">
    <location>
        <begin position="171"/>
        <end position="229"/>
    </location>
</feature>
<reference evidence="4" key="1">
    <citation type="submission" date="2016-07" db="EMBL/GenBank/DDBJ databases">
        <authorList>
            <consortium name="Pathogen Informatics"/>
        </authorList>
    </citation>
    <scope>NUCLEOTIDE SEQUENCE [LARGE SCALE GENOMIC DNA]</scope>
</reference>
<proteinExistence type="predicted"/>
<keyword evidence="2" id="KW-0472">Membrane</keyword>
<evidence type="ECO:0000256" key="1">
    <source>
        <dbReference type="SAM" id="MobiDB-lite"/>
    </source>
</evidence>
<keyword evidence="2" id="KW-1133">Transmembrane helix</keyword>
<dbReference type="VEuPathDB" id="PlasmoDB:PVP01_0901200"/>
<dbReference type="OrthoDB" id="10471692at2759"/>
<evidence type="ECO:0000313" key="4">
    <source>
        <dbReference type="Proteomes" id="UP000220605"/>
    </source>
</evidence>
<protein>
    <submittedName>
        <fullName evidence="3">Uncharacterized protein</fullName>
    </submittedName>
</protein>
<feature type="compositionally biased region" description="Basic and acidic residues" evidence="1">
    <location>
        <begin position="176"/>
        <end position="190"/>
    </location>
</feature>
<dbReference type="EMBL" id="LT635620">
    <property type="protein sequence ID" value="VUZ95665.1"/>
    <property type="molecule type" value="Genomic_DNA"/>
</dbReference>
<keyword evidence="2" id="KW-0812">Transmembrane</keyword>
<dbReference type="Proteomes" id="UP000220605">
    <property type="component" value="Chromosome 9"/>
</dbReference>
<dbReference type="SUPFAM" id="SSF141571">
    <property type="entry name" value="Pentapeptide repeat-like"/>
    <property type="match status" value="1"/>
</dbReference>
<gene>
    <name evidence="3" type="ORF">PVP01_0901200</name>
</gene>
<dbReference type="AlphaFoldDB" id="A0A564ZU68"/>